<evidence type="ECO:0000313" key="5">
    <source>
        <dbReference type="EMBL" id="KAK4404083.1"/>
    </source>
</evidence>
<feature type="region of interest" description="Disordered" evidence="4">
    <location>
        <begin position="1"/>
        <end position="23"/>
    </location>
</feature>
<organism evidence="5 6">
    <name type="scientific">Sesamum angolense</name>
    <dbReference type="NCBI Taxonomy" id="2727404"/>
    <lineage>
        <taxon>Eukaryota</taxon>
        <taxon>Viridiplantae</taxon>
        <taxon>Streptophyta</taxon>
        <taxon>Embryophyta</taxon>
        <taxon>Tracheophyta</taxon>
        <taxon>Spermatophyta</taxon>
        <taxon>Magnoliopsida</taxon>
        <taxon>eudicotyledons</taxon>
        <taxon>Gunneridae</taxon>
        <taxon>Pentapetalae</taxon>
        <taxon>asterids</taxon>
        <taxon>lamiids</taxon>
        <taxon>Lamiales</taxon>
        <taxon>Pedaliaceae</taxon>
        <taxon>Sesamum</taxon>
    </lineage>
</organism>
<dbReference type="GO" id="GO:0015031">
    <property type="term" value="P:protein transport"/>
    <property type="evidence" value="ECO:0007669"/>
    <property type="project" value="InterPro"/>
</dbReference>
<accession>A0AAE1X375</accession>
<dbReference type="AlphaFoldDB" id="A0AAE1X375"/>
<dbReference type="PANTHER" id="PTHR33926:SF1">
    <property type="entry name" value="PROTEIN TIC 22-LIKE, CHLOROPLASTIC"/>
    <property type="match status" value="1"/>
</dbReference>
<dbReference type="EMBL" id="JACGWL010000004">
    <property type="protein sequence ID" value="KAK4404083.1"/>
    <property type="molecule type" value="Genomic_DNA"/>
</dbReference>
<dbReference type="InterPro" id="IPR007378">
    <property type="entry name" value="Tic22-like"/>
</dbReference>
<keyword evidence="2" id="KW-0150">Chloroplast</keyword>
<reference evidence="5" key="1">
    <citation type="submission" date="2020-06" db="EMBL/GenBank/DDBJ databases">
        <authorList>
            <person name="Li T."/>
            <person name="Hu X."/>
            <person name="Zhang T."/>
            <person name="Song X."/>
            <person name="Zhang H."/>
            <person name="Dai N."/>
            <person name="Sheng W."/>
            <person name="Hou X."/>
            <person name="Wei L."/>
        </authorList>
    </citation>
    <scope>NUCLEOTIDE SEQUENCE</scope>
    <source>
        <strain evidence="5">K16</strain>
        <tissue evidence="5">Leaf</tissue>
    </source>
</reference>
<dbReference type="Proteomes" id="UP001289374">
    <property type="component" value="Unassembled WGS sequence"/>
</dbReference>
<dbReference type="PANTHER" id="PTHR33926">
    <property type="entry name" value="PROTEIN TIC 22, CHLOROPLASTIC"/>
    <property type="match status" value="1"/>
</dbReference>
<sequence length="326" mass="35928">MNFFNPNKPSAPAAAPPSQPQHPLQQAFTSLQNNFSNFFHNLQSNPPLKSPFFARIPNGNNILNTRSNGGTSSFSPNNYAMSAEAIEERLAGVPVYALSNGEKFVLVSGTNTGKNLGLFCFSEGDAETLLKHMKSVDPSMSSGSQVVAVALSKIFQLDVDGVALRLMPEASQIRNALTERKKAGIPDESFAGVPVFQSKSLILRSQNKRYRPVFFRKEDLEKSLSRASNDQKQLNPSLRQGDIQVAVLEDIIQGMKILFTNLVSTKTGNNGQFSLICCRIAQSPPGMFSFLQGLMFLLIHLDNIKHTHKSRAFVGGFRQLICSFWK</sequence>
<evidence type="ECO:0000256" key="4">
    <source>
        <dbReference type="SAM" id="MobiDB-lite"/>
    </source>
</evidence>
<dbReference type="Pfam" id="PF04278">
    <property type="entry name" value="Tic22"/>
    <property type="match status" value="1"/>
</dbReference>
<keyword evidence="6" id="KW-1185">Reference proteome</keyword>
<evidence type="ECO:0000256" key="2">
    <source>
        <dbReference type="ARBA" id="ARBA00022528"/>
    </source>
</evidence>
<evidence type="ECO:0000256" key="1">
    <source>
        <dbReference type="ARBA" id="ARBA00004229"/>
    </source>
</evidence>
<evidence type="ECO:0000256" key="3">
    <source>
        <dbReference type="ARBA" id="ARBA00022640"/>
    </source>
</evidence>
<proteinExistence type="predicted"/>
<comment type="subcellular location">
    <subcellularLocation>
        <location evidence="1">Plastid</location>
        <location evidence="1">Chloroplast</location>
    </subcellularLocation>
</comment>
<protein>
    <submittedName>
        <fullName evidence="5">Protein -like, chloroplastic</fullName>
    </submittedName>
</protein>
<gene>
    <name evidence="5" type="ORF">Sango_0776900</name>
</gene>
<evidence type="ECO:0000313" key="6">
    <source>
        <dbReference type="Proteomes" id="UP001289374"/>
    </source>
</evidence>
<dbReference type="GO" id="GO:0009507">
    <property type="term" value="C:chloroplast"/>
    <property type="evidence" value="ECO:0007669"/>
    <property type="project" value="UniProtKB-SubCell"/>
</dbReference>
<reference evidence="5" key="2">
    <citation type="journal article" date="2024" name="Plant">
        <title>Genomic evolution and insights into agronomic trait innovations of Sesamum species.</title>
        <authorList>
            <person name="Miao H."/>
            <person name="Wang L."/>
            <person name="Qu L."/>
            <person name="Liu H."/>
            <person name="Sun Y."/>
            <person name="Le M."/>
            <person name="Wang Q."/>
            <person name="Wei S."/>
            <person name="Zheng Y."/>
            <person name="Lin W."/>
            <person name="Duan Y."/>
            <person name="Cao H."/>
            <person name="Xiong S."/>
            <person name="Wang X."/>
            <person name="Wei L."/>
            <person name="Li C."/>
            <person name="Ma Q."/>
            <person name="Ju M."/>
            <person name="Zhao R."/>
            <person name="Li G."/>
            <person name="Mu C."/>
            <person name="Tian Q."/>
            <person name="Mei H."/>
            <person name="Zhang T."/>
            <person name="Gao T."/>
            <person name="Zhang H."/>
        </authorList>
    </citation>
    <scope>NUCLEOTIDE SEQUENCE</scope>
    <source>
        <strain evidence="5">K16</strain>
    </source>
</reference>
<name>A0AAE1X375_9LAMI</name>
<keyword evidence="3" id="KW-0934">Plastid</keyword>
<dbReference type="Gene3D" id="3.40.1350.100">
    <property type="match status" value="2"/>
</dbReference>
<comment type="caution">
    <text evidence="5">The sequence shown here is derived from an EMBL/GenBank/DDBJ whole genome shotgun (WGS) entry which is preliminary data.</text>
</comment>